<dbReference type="InterPro" id="IPR023214">
    <property type="entry name" value="HAD_sf"/>
</dbReference>
<dbReference type="Gene3D" id="3.40.50.1000">
    <property type="entry name" value="HAD superfamily/HAD-like"/>
    <property type="match status" value="1"/>
</dbReference>
<name>A0A4R1FLL7_9NOCA</name>
<dbReference type="SUPFAM" id="SSF56784">
    <property type="entry name" value="HAD-like"/>
    <property type="match status" value="1"/>
</dbReference>
<keyword evidence="2" id="KW-1185">Reference proteome</keyword>
<organism evidence="1 2">
    <name type="scientific">Nocardia alba</name>
    <dbReference type="NCBI Taxonomy" id="225051"/>
    <lineage>
        <taxon>Bacteria</taxon>
        <taxon>Bacillati</taxon>
        <taxon>Actinomycetota</taxon>
        <taxon>Actinomycetes</taxon>
        <taxon>Mycobacteriales</taxon>
        <taxon>Nocardiaceae</taxon>
        <taxon>Nocardia</taxon>
    </lineage>
</organism>
<dbReference type="SFLD" id="SFLDS00003">
    <property type="entry name" value="Haloacid_Dehalogenase"/>
    <property type="match status" value="1"/>
</dbReference>
<dbReference type="EMBL" id="SMFR01000003">
    <property type="protein sequence ID" value="TCJ94920.1"/>
    <property type="molecule type" value="Genomic_DNA"/>
</dbReference>
<gene>
    <name evidence="1" type="ORF">DFR71_3829</name>
</gene>
<accession>A0A4R1FLL7</accession>
<dbReference type="PANTHER" id="PTHR43611:SF3">
    <property type="entry name" value="FLAVIN MONONUCLEOTIDE HYDROLASE 1, CHLOROPLATIC"/>
    <property type="match status" value="1"/>
</dbReference>
<reference evidence="1 2" key="1">
    <citation type="submission" date="2019-03" db="EMBL/GenBank/DDBJ databases">
        <title>Genomic Encyclopedia of Type Strains, Phase IV (KMG-IV): sequencing the most valuable type-strain genomes for metagenomic binning, comparative biology and taxonomic classification.</title>
        <authorList>
            <person name="Goeker M."/>
        </authorList>
    </citation>
    <scope>NUCLEOTIDE SEQUENCE [LARGE SCALE GENOMIC DNA]</scope>
    <source>
        <strain evidence="1 2">DSM 44684</strain>
    </source>
</reference>
<sequence length="195" mass="21080">MMRKFDAVLCDLDGVLRRFDHDGQRELEERYGLPVLATAFAPEQIRPAILGRVTAEQWLASITAALGGHPDAVRAVEAFAAVDFWVDEKVRDLLAAVRTRMPLILVTNAMDNLDSHLARMRLTGFADTVISSAVVGVAKPDLGIYEIAAAAAGVAPDRCVFIDDRPENVTAAQSLGMIGIHYRGIDDLAILGAQV</sequence>
<dbReference type="OrthoDB" id="9795007at2"/>
<dbReference type="PANTHER" id="PTHR43611">
    <property type="entry name" value="ALPHA-D-GLUCOSE 1-PHOSPHATE PHOSPHATASE"/>
    <property type="match status" value="1"/>
</dbReference>
<dbReference type="SFLD" id="SFLDG01129">
    <property type="entry name" value="C1.5:_HAD__Beta-PGM__Phosphata"/>
    <property type="match status" value="1"/>
</dbReference>
<dbReference type="Pfam" id="PF00702">
    <property type="entry name" value="Hydrolase"/>
    <property type="match status" value="1"/>
</dbReference>
<dbReference type="InterPro" id="IPR036412">
    <property type="entry name" value="HAD-like_sf"/>
</dbReference>
<dbReference type="Proteomes" id="UP000294856">
    <property type="component" value="Unassembled WGS sequence"/>
</dbReference>
<proteinExistence type="predicted"/>
<dbReference type="NCBIfam" id="TIGR01509">
    <property type="entry name" value="HAD-SF-IA-v3"/>
    <property type="match status" value="1"/>
</dbReference>
<keyword evidence="1" id="KW-0378">Hydrolase</keyword>
<dbReference type="GO" id="GO:0016787">
    <property type="term" value="F:hydrolase activity"/>
    <property type="evidence" value="ECO:0007669"/>
    <property type="project" value="UniProtKB-KW"/>
</dbReference>
<comment type="caution">
    <text evidence="1">The sequence shown here is derived from an EMBL/GenBank/DDBJ whole genome shotgun (WGS) entry which is preliminary data.</text>
</comment>
<dbReference type="AlphaFoldDB" id="A0A4R1FLL7"/>
<dbReference type="InterPro" id="IPR006439">
    <property type="entry name" value="HAD-SF_hydro_IA"/>
</dbReference>
<evidence type="ECO:0000313" key="1">
    <source>
        <dbReference type="EMBL" id="TCJ94920.1"/>
    </source>
</evidence>
<dbReference type="STRING" id="1210063.GCA_001612665_03487"/>
<evidence type="ECO:0000313" key="2">
    <source>
        <dbReference type="Proteomes" id="UP000294856"/>
    </source>
</evidence>
<protein>
    <submittedName>
        <fullName evidence="1">Putative hydrolase of the HAD superfamily</fullName>
    </submittedName>
</protein>